<keyword evidence="10" id="KW-1185">Reference proteome</keyword>
<comment type="subcellular location">
    <subcellularLocation>
        <location evidence="1">Membrane</location>
        <topology evidence="1">Single-pass type I membrane protein</topology>
    </subcellularLocation>
</comment>
<dbReference type="InterPro" id="IPR009565">
    <property type="entry name" value="FAM174-like"/>
</dbReference>
<feature type="chain" id="PRO_5045630472" evidence="9">
    <location>
        <begin position="27"/>
        <end position="198"/>
    </location>
</feature>
<evidence type="ECO:0000256" key="7">
    <source>
        <dbReference type="ARBA" id="ARBA00023180"/>
    </source>
</evidence>
<dbReference type="Proteomes" id="UP000694904">
    <property type="component" value="Chromosome 5"/>
</dbReference>
<keyword evidence="7" id="KW-0325">Glycoprotein</keyword>
<evidence type="ECO:0000256" key="6">
    <source>
        <dbReference type="ARBA" id="ARBA00023136"/>
    </source>
</evidence>
<evidence type="ECO:0000256" key="1">
    <source>
        <dbReference type="ARBA" id="ARBA00004479"/>
    </source>
</evidence>
<reference evidence="10" key="1">
    <citation type="journal article" date="1997" name="Nucleic Acids Res.">
        <title>tRNAscan-SE: a program for improved detection of transfer RNA genes in genomic sequence.</title>
        <authorList>
            <person name="Lowe T.M."/>
            <person name="Eddy S.R."/>
        </authorList>
    </citation>
    <scope>NUCLEOTIDE SEQUENCE [LARGE SCALE GENOMIC DNA]</scope>
</reference>
<feature type="signal peptide" evidence="9">
    <location>
        <begin position="1"/>
        <end position="26"/>
    </location>
</feature>
<evidence type="ECO:0000256" key="3">
    <source>
        <dbReference type="ARBA" id="ARBA00022692"/>
    </source>
</evidence>
<evidence type="ECO:0000256" key="2">
    <source>
        <dbReference type="ARBA" id="ARBA00006986"/>
    </source>
</evidence>
<comment type="similarity">
    <text evidence="2">Belongs to the FAM174 family.</text>
</comment>
<keyword evidence="4 9" id="KW-0732">Signal</keyword>
<sequence length="198" mass="21997">MEYTVQCWQLWPAAFLLTLLLLQSDAAPEALKAAPTTTAIISSNTNTNTRLLRTVKKDQAPVSILPATHELGVSHATAESSTDKVVVISENPQKLGTVVVPGKLPEEEVHIERSNNDFPDTYVAVFYILVGITSSALLLLIVRIYRLRLSRAERKYGVQGDRANQELTPLPMAIEDVNSDEEEDQTLFEVNRQSIRIL</sequence>
<keyword evidence="5 8" id="KW-1133">Transmembrane helix</keyword>
<accession>A0ABM1PL39</accession>
<organism evidence="10 11">
    <name type="scientific">Drosophila arizonae</name>
    <name type="common">Fruit fly</name>
    <dbReference type="NCBI Taxonomy" id="7263"/>
    <lineage>
        <taxon>Eukaryota</taxon>
        <taxon>Metazoa</taxon>
        <taxon>Ecdysozoa</taxon>
        <taxon>Arthropoda</taxon>
        <taxon>Hexapoda</taxon>
        <taxon>Insecta</taxon>
        <taxon>Pterygota</taxon>
        <taxon>Neoptera</taxon>
        <taxon>Endopterygota</taxon>
        <taxon>Diptera</taxon>
        <taxon>Brachycera</taxon>
        <taxon>Muscomorpha</taxon>
        <taxon>Ephydroidea</taxon>
        <taxon>Drosophilidae</taxon>
        <taxon>Drosophila</taxon>
    </lineage>
</organism>
<gene>
    <name evidence="11" type="primary">LOC108616915</name>
</gene>
<reference evidence="11" key="3">
    <citation type="submission" date="2025-08" db="UniProtKB">
        <authorList>
            <consortium name="RefSeq"/>
        </authorList>
    </citation>
    <scope>IDENTIFICATION</scope>
    <source>
        <tissue evidence="11">Whole organism</tissue>
    </source>
</reference>
<dbReference type="GeneID" id="108616915"/>
<evidence type="ECO:0000313" key="11">
    <source>
        <dbReference type="RefSeq" id="XP_017867925.1"/>
    </source>
</evidence>
<keyword evidence="3 8" id="KW-0812">Transmembrane</keyword>
<protein>
    <submittedName>
        <fullName evidence="11">Uncharacterized protein LOC108616915</fullName>
    </submittedName>
</protein>
<evidence type="ECO:0000256" key="8">
    <source>
        <dbReference type="SAM" id="Phobius"/>
    </source>
</evidence>
<dbReference type="Pfam" id="PF06679">
    <property type="entry name" value="DUF1180"/>
    <property type="match status" value="1"/>
</dbReference>
<evidence type="ECO:0000256" key="4">
    <source>
        <dbReference type="ARBA" id="ARBA00022729"/>
    </source>
</evidence>
<reference evidence="10" key="2">
    <citation type="journal article" date="2016" name="G3 (Bethesda)">
        <title>Genome Evolution in Three Species of Cactophilic Drosophila.</title>
        <authorList>
            <person name="Sanchez-Flores A."/>
            <person name="Penazola F."/>
            <person name="Carpinteyro-Ponce J."/>
            <person name="Nazario-Yepiz N."/>
            <person name="Abreu-Goodger C."/>
            <person name="Machado C.A."/>
            <person name="Markow T.A."/>
        </authorList>
    </citation>
    <scope>NUCLEOTIDE SEQUENCE [LARGE SCALE GENOMIC DNA]</scope>
</reference>
<feature type="transmembrane region" description="Helical" evidence="8">
    <location>
        <begin position="124"/>
        <end position="145"/>
    </location>
</feature>
<keyword evidence="6 8" id="KW-0472">Membrane</keyword>
<dbReference type="PANTHER" id="PTHR28607:SF4">
    <property type="entry name" value="TRANSMEMBRANE PROTEIN"/>
    <property type="match status" value="1"/>
</dbReference>
<name>A0ABM1PL39_DROAR</name>
<evidence type="ECO:0000313" key="10">
    <source>
        <dbReference type="Proteomes" id="UP000694904"/>
    </source>
</evidence>
<proteinExistence type="inferred from homology"/>
<evidence type="ECO:0000256" key="9">
    <source>
        <dbReference type="SAM" id="SignalP"/>
    </source>
</evidence>
<dbReference type="PANTHER" id="PTHR28607">
    <property type="entry name" value="EXPRESSED PROTEIN"/>
    <property type="match status" value="1"/>
</dbReference>
<evidence type="ECO:0000256" key="5">
    <source>
        <dbReference type="ARBA" id="ARBA00022989"/>
    </source>
</evidence>
<dbReference type="RefSeq" id="XP_017867925.1">
    <property type="nucleotide sequence ID" value="XM_018012436.1"/>
</dbReference>